<gene>
    <name evidence="3" type="ORF">K491DRAFT_749245</name>
</gene>
<dbReference type="PANTHER" id="PTHR42080:SF1">
    <property type="entry name" value="SRR1-LIKE DOMAIN-CONTAINING PROTEIN"/>
    <property type="match status" value="1"/>
</dbReference>
<dbReference type="PANTHER" id="PTHR42080">
    <property type="entry name" value="SRR1 DOMAIN-CONTAINING PROTEIN"/>
    <property type="match status" value="1"/>
</dbReference>
<feature type="domain" description="SRR1-like" evidence="2">
    <location>
        <begin position="105"/>
        <end position="231"/>
    </location>
</feature>
<evidence type="ECO:0000313" key="4">
    <source>
        <dbReference type="Proteomes" id="UP000799324"/>
    </source>
</evidence>
<dbReference type="EMBL" id="MU004366">
    <property type="protein sequence ID" value="KAF2654296.1"/>
    <property type="molecule type" value="Genomic_DNA"/>
</dbReference>
<sequence length="315" mass="35004">MSNPVPQQTPTRGRSKIYTRSLLEAKSIELEHLLAEEGSQDGLAPRLLYGQEDPQNPILIHRPTTPVPLAGCLDVRRVRQELEDCQDIWAQSDEKAKVVQMLRDQFGPAKASQIDKIVCLALGHIRDLTKFDSPRMQHIFANEVRGTLQSLQEEPSSKISMYAQDPDYDSNVDKIVLGEAFKVPFNILDDPKGLLKVDGHTLVICIHQNQPLLEVIADIVEDGPAAIIADRGNIESDRHVNAAIGHPLLTMLQGYSKTRFSDALGKTWEDYGEDKTGRFCWLPKLELHVRADLQEAQGTREGDAQSAGSDVRAAS</sequence>
<name>A0A6A6T321_9PLEO</name>
<accession>A0A6A6T321</accession>
<organism evidence="3 4">
    <name type="scientific">Lophiostoma macrostomum CBS 122681</name>
    <dbReference type="NCBI Taxonomy" id="1314788"/>
    <lineage>
        <taxon>Eukaryota</taxon>
        <taxon>Fungi</taxon>
        <taxon>Dikarya</taxon>
        <taxon>Ascomycota</taxon>
        <taxon>Pezizomycotina</taxon>
        <taxon>Dothideomycetes</taxon>
        <taxon>Pleosporomycetidae</taxon>
        <taxon>Pleosporales</taxon>
        <taxon>Lophiostomataceae</taxon>
        <taxon>Lophiostoma</taxon>
    </lineage>
</organism>
<dbReference type="Pfam" id="PF07985">
    <property type="entry name" value="SRR1"/>
    <property type="match status" value="1"/>
</dbReference>
<dbReference type="OrthoDB" id="5230585at2759"/>
<evidence type="ECO:0000256" key="1">
    <source>
        <dbReference type="SAM" id="MobiDB-lite"/>
    </source>
</evidence>
<dbReference type="AlphaFoldDB" id="A0A6A6T321"/>
<dbReference type="InterPro" id="IPR012942">
    <property type="entry name" value="SRR1-like"/>
</dbReference>
<proteinExistence type="predicted"/>
<evidence type="ECO:0000259" key="2">
    <source>
        <dbReference type="Pfam" id="PF07985"/>
    </source>
</evidence>
<feature type="region of interest" description="Disordered" evidence="1">
    <location>
        <begin position="295"/>
        <end position="315"/>
    </location>
</feature>
<protein>
    <recommendedName>
        <fullName evidence="2">SRR1-like domain-containing protein</fullName>
    </recommendedName>
</protein>
<evidence type="ECO:0000313" key="3">
    <source>
        <dbReference type="EMBL" id="KAF2654296.1"/>
    </source>
</evidence>
<reference evidence="3" key="1">
    <citation type="journal article" date="2020" name="Stud. Mycol.">
        <title>101 Dothideomycetes genomes: a test case for predicting lifestyles and emergence of pathogens.</title>
        <authorList>
            <person name="Haridas S."/>
            <person name="Albert R."/>
            <person name="Binder M."/>
            <person name="Bloem J."/>
            <person name="Labutti K."/>
            <person name="Salamov A."/>
            <person name="Andreopoulos B."/>
            <person name="Baker S."/>
            <person name="Barry K."/>
            <person name="Bills G."/>
            <person name="Bluhm B."/>
            <person name="Cannon C."/>
            <person name="Castanera R."/>
            <person name="Culley D."/>
            <person name="Daum C."/>
            <person name="Ezra D."/>
            <person name="Gonzalez J."/>
            <person name="Henrissat B."/>
            <person name="Kuo A."/>
            <person name="Liang C."/>
            <person name="Lipzen A."/>
            <person name="Lutzoni F."/>
            <person name="Magnuson J."/>
            <person name="Mondo S."/>
            <person name="Nolan M."/>
            <person name="Ohm R."/>
            <person name="Pangilinan J."/>
            <person name="Park H.-J."/>
            <person name="Ramirez L."/>
            <person name="Alfaro M."/>
            <person name="Sun H."/>
            <person name="Tritt A."/>
            <person name="Yoshinaga Y."/>
            <person name="Zwiers L.-H."/>
            <person name="Turgeon B."/>
            <person name="Goodwin S."/>
            <person name="Spatafora J."/>
            <person name="Crous P."/>
            <person name="Grigoriev I."/>
        </authorList>
    </citation>
    <scope>NUCLEOTIDE SEQUENCE</scope>
    <source>
        <strain evidence="3">CBS 122681</strain>
    </source>
</reference>
<dbReference type="Proteomes" id="UP000799324">
    <property type="component" value="Unassembled WGS sequence"/>
</dbReference>
<keyword evidence="4" id="KW-1185">Reference proteome</keyword>